<keyword evidence="4" id="KW-0238">DNA-binding</keyword>
<comment type="caution">
    <text evidence="7">The sequence shown here is derived from an EMBL/GenBank/DDBJ whole genome shotgun (WGS) entry which is preliminary data.</text>
</comment>
<keyword evidence="8" id="KW-1185">Reference proteome</keyword>
<dbReference type="NCBIfam" id="TIGR02937">
    <property type="entry name" value="sigma70-ECF"/>
    <property type="match status" value="1"/>
</dbReference>
<evidence type="ECO:0000256" key="4">
    <source>
        <dbReference type="ARBA" id="ARBA00023125"/>
    </source>
</evidence>
<dbReference type="Gene3D" id="1.10.1740.10">
    <property type="match status" value="1"/>
</dbReference>
<feature type="domain" description="RNA polymerase sigma factor 70 region 4 type 2" evidence="6">
    <location>
        <begin position="126"/>
        <end position="172"/>
    </location>
</feature>
<evidence type="ECO:0000313" key="8">
    <source>
        <dbReference type="Proteomes" id="UP000789845"/>
    </source>
</evidence>
<accession>A0A9C7G6D9</accession>
<evidence type="ECO:0000256" key="3">
    <source>
        <dbReference type="ARBA" id="ARBA00023082"/>
    </source>
</evidence>
<evidence type="ECO:0000256" key="2">
    <source>
        <dbReference type="ARBA" id="ARBA00023015"/>
    </source>
</evidence>
<dbReference type="PANTHER" id="PTHR43133:SF8">
    <property type="entry name" value="RNA POLYMERASE SIGMA FACTOR HI_1459-RELATED"/>
    <property type="match status" value="1"/>
</dbReference>
<dbReference type="EMBL" id="CAKJTG010000003">
    <property type="protein sequence ID" value="CAG9606876.1"/>
    <property type="molecule type" value="Genomic_DNA"/>
</dbReference>
<gene>
    <name evidence="7" type="ORF">NEOCIP111885_00564</name>
</gene>
<dbReference type="InterPro" id="IPR039425">
    <property type="entry name" value="RNA_pol_sigma-70-like"/>
</dbReference>
<protein>
    <recommendedName>
        <fullName evidence="6">RNA polymerase sigma factor 70 region 4 type 2 domain-containing protein</fullName>
    </recommendedName>
</protein>
<dbReference type="GO" id="GO:0016987">
    <property type="term" value="F:sigma factor activity"/>
    <property type="evidence" value="ECO:0007669"/>
    <property type="project" value="UniProtKB-KW"/>
</dbReference>
<sequence length="190" mass="21952">MNNDQELIIRIRSGDKEAFGLLVKSLLPTAFKTSFLILKSKEHAEDALQNALEGAYISIIKNKEIPNFRAWFFSLVYSRSIDIYRKINRHVHNDIEHVEAQVSISDPSVQQVVIQKENKAEVIGHIMKLKREQSVPLYLHYYESLTIKEVSLILGENENTIKTRMKRGKQQLGQIMRQSHILQEVKVNGL</sequence>
<dbReference type="Pfam" id="PF08281">
    <property type="entry name" value="Sigma70_r4_2"/>
    <property type="match status" value="1"/>
</dbReference>
<dbReference type="InterPro" id="IPR036388">
    <property type="entry name" value="WH-like_DNA-bd_sf"/>
</dbReference>
<keyword evidence="3" id="KW-0731">Sigma factor</keyword>
<evidence type="ECO:0000313" key="7">
    <source>
        <dbReference type="EMBL" id="CAG9606876.1"/>
    </source>
</evidence>
<dbReference type="PANTHER" id="PTHR43133">
    <property type="entry name" value="RNA POLYMERASE ECF-TYPE SIGMA FACTO"/>
    <property type="match status" value="1"/>
</dbReference>
<dbReference type="AlphaFoldDB" id="A0A9C7G6D9"/>
<evidence type="ECO:0000256" key="5">
    <source>
        <dbReference type="ARBA" id="ARBA00023163"/>
    </source>
</evidence>
<dbReference type="GO" id="GO:0006352">
    <property type="term" value="P:DNA-templated transcription initiation"/>
    <property type="evidence" value="ECO:0007669"/>
    <property type="project" value="InterPro"/>
</dbReference>
<evidence type="ECO:0000256" key="1">
    <source>
        <dbReference type="ARBA" id="ARBA00010641"/>
    </source>
</evidence>
<dbReference type="RefSeq" id="WP_230495156.1">
    <property type="nucleotide sequence ID" value="NZ_CAKJTG010000003.1"/>
</dbReference>
<organism evidence="7 8">
    <name type="scientific">Pseudoneobacillus rhizosphaerae</name>
    <dbReference type="NCBI Taxonomy" id="2880968"/>
    <lineage>
        <taxon>Bacteria</taxon>
        <taxon>Bacillati</taxon>
        <taxon>Bacillota</taxon>
        <taxon>Bacilli</taxon>
        <taxon>Bacillales</taxon>
        <taxon>Bacillaceae</taxon>
        <taxon>Pseudoneobacillus</taxon>
    </lineage>
</organism>
<evidence type="ECO:0000259" key="6">
    <source>
        <dbReference type="Pfam" id="PF08281"/>
    </source>
</evidence>
<name>A0A9C7G6D9_9BACI</name>
<dbReference type="SUPFAM" id="SSF88659">
    <property type="entry name" value="Sigma3 and sigma4 domains of RNA polymerase sigma factors"/>
    <property type="match status" value="1"/>
</dbReference>
<dbReference type="Proteomes" id="UP000789845">
    <property type="component" value="Unassembled WGS sequence"/>
</dbReference>
<dbReference type="InterPro" id="IPR013249">
    <property type="entry name" value="RNA_pol_sigma70_r4_t2"/>
</dbReference>
<dbReference type="SUPFAM" id="SSF88946">
    <property type="entry name" value="Sigma2 domain of RNA polymerase sigma factors"/>
    <property type="match status" value="1"/>
</dbReference>
<reference evidence="7" key="1">
    <citation type="submission" date="2021-10" db="EMBL/GenBank/DDBJ databases">
        <authorList>
            <person name="Criscuolo A."/>
        </authorList>
    </citation>
    <scope>NUCLEOTIDE SEQUENCE</scope>
    <source>
        <strain evidence="7">CIP111885</strain>
    </source>
</reference>
<keyword evidence="2" id="KW-0805">Transcription regulation</keyword>
<dbReference type="InterPro" id="IPR013324">
    <property type="entry name" value="RNA_pol_sigma_r3/r4-like"/>
</dbReference>
<dbReference type="Gene3D" id="1.10.10.10">
    <property type="entry name" value="Winged helix-like DNA-binding domain superfamily/Winged helix DNA-binding domain"/>
    <property type="match status" value="1"/>
</dbReference>
<dbReference type="InterPro" id="IPR014284">
    <property type="entry name" value="RNA_pol_sigma-70_dom"/>
</dbReference>
<dbReference type="GO" id="GO:0003677">
    <property type="term" value="F:DNA binding"/>
    <property type="evidence" value="ECO:0007669"/>
    <property type="project" value="UniProtKB-KW"/>
</dbReference>
<comment type="similarity">
    <text evidence="1">Belongs to the sigma-70 factor family. ECF subfamily.</text>
</comment>
<keyword evidence="5" id="KW-0804">Transcription</keyword>
<dbReference type="InterPro" id="IPR013325">
    <property type="entry name" value="RNA_pol_sigma_r2"/>
</dbReference>
<proteinExistence type="inferred from homology"/>